<evidence type="ECO:0000313" key="9">
    <source>
        <dbReference type="Proteomes" id="UP000038040"/>
    </source>
</evidence>
<feature type="region of interest" description="Disordered" evidence="6">
    <location>
        <begin position="102"/>
        <end position="147"/>
    </location>
</feature>
<dbReference type="OrthoDB" id="5920083at2759"/>
<dbReference type="GO" id="GO:0005634">
    <property type="term" value="C:nucleus"/>
    <property type="evidence" value="ECO:0007669"/>
    <property type="project" value="UniProtKB-SubCell"/>
</dbReference>
<feature type="compositionally biased region" description="Polar residues" evidence="6">
    <location>
        <begin position="102"/>
        <end position="112"/>
    </location>
</feature>
<evidence type="ECO:0000313" key="11">
    <source>
        <dbReference type="WBParaSite" id="DME_0000706401-mRNA-1"/>
    </source>
</evidence>
<gene>
    <name evidence="8" type="ORF">DME_LOCUS9825</name>
</gene>
<dbReference type="SUPFAM" id="SSF47459">
    <property type="entry name" value="HLH, helix-loop-helix DNA-binding domain"/>
    <property type="match status" value="1"/>
</dbReference>
<evidence type="ECO:0000259" key="7">
    <source>
        <dbReference type="PROSITE" id="PS50888"/>
    </source>
</evidence>
<evidence type="ECO:0000256" key="4">
    <source>
        <dbReference type="ARBA" id="ARBA00023163"/>
    </source>
</evidence>
<evidence type="ECO:0000313" key="10">
    <source>
        <dbReference type="Proteomes" id="UP000274756"/>
    </source>
</evidence>
<evidence type="ECO:0000256" key="2">
    <source>
        <dbReference type="ARBA" id="ARBA00023015"/>
    </source>
</evidence>
<organism evidence="9 11">
    <name type="scientific">Dracunculus medinensis</name>
    <name type="common">Guinea worm</name>
    <dbReference type="NCBI Taxonomy" id="318479"/>
    <lineage>
        <taxon>Eukaryota</taxon>
        <taxon>Metazoa</taxon>
        <taxon>Ecdysozoa</taxon>
        <taxon>Nematoda</taxon>
        <taxon>Chromadorea</taxon>
        <taxon>Rhabditida</taxon>
        <taxon>Spirurina</taxon>
        <taxon>Dracunculoidea</taxon>
        <taxon>Dracunculidae</taxon>
        <taxon>Dracunculus</taxon>
    </lineage>
</organism>
<evidence type="ECO:0000256" key="1">
    <source>
        <dbReference type="ARBA" id="ARBA00004123"/>
    </source>
</evidence>
<evidence type="ECO:0000256" key="6">
    <source>
        <dbReference type="SAM" id="MobiDB-lite"/>
    </source>
</evidence>
<dbReference type="GO" id="GO:0046983">
    <property type="term" value="F:protein dimerization activity"/>
    <property type="evidence" value="ECO:0007669"/>
    <property type="project" value="InterPro"/>
</dbReference>
<dbReference type="GO" id="GO:0000978">
    <property type="term" value="F:RNA polymerase II cis-regulatory region sequence-specific DNA binding"/>
    <property type="evidence" value="ECO:0007669"/>
    <property type="project" value="TreeGrafter"/>
</dbReference>
<keyword evidence="5" id="KW-0539">Nucleus</keyword>
<dbReference type="AlphaFoldDB" id="A0A0N4UHM6"/>
<accession>A0A0N4UHM6</accession>
<proteinExistence type="predicted"/>
<keyword evidence="10" id="KW-1185">Reference proteome</keyword>
<reference evidence="11" key="1">
    <citation type="submission" date="2017-02" db="UniProtKB">
        <authorList>
            <consortium name="WormBaseParasite"/>
        </authorList>
    </citation>
    <scope>IDENTIFICATION</scope>
</reference>
<dbReference type="WBParaSite" id="DME_0000706401-mRNA-1">
    <property type="protein sequence ID" value="DME_0000706401-mRNA-1"/>
    <property type="gene ID" value="DME_0000706401"/>
</dbReference>
<evidence type="ECO:0000313" key="8">
    <source>
        <dbReference type="EMBL" id="VDN59852.1"/>
    </source>
</evidence>
<keyword evidence="4" id="KW-0804">Transcription</keyword>
<feature type="domain" description="BHLH" evidence="7">
    <location>
        <begin position="2"/>
        <end position="54"/>
    </location>
</feature>
<dbReference type="Gene3D" id="4.10.280.10">
    <property type="entry name" value="Helix-loop-helix DNA-binding domain"/>
    <property type="match status" value="1"/>
</dbReference>
<dbReference type="STRING" id="318479.A0A0N4UHM6"/>
<protein>
    <submittedName>
        <fullName evidence="11">BHLH domain-containing protein</fullName>
    </submittedName>
</protein>
<keyword evidence="3" id="KW-0238">DNA-binding</keyword>
<dbReference type="PROSITE" id="PS50888">
    <property type="entry name" value="BHLH"/>
    <property type="match status" value="1"/>
</dbReference>
<dbReference type="GO" id="GO:0000981">
    <property type="term" value="F:DNA-binding transcription factor activity, RNA polymerase II-specific"/>
    <property type="evidence" value="ECO:0007669"/>
    <property type="project" value="TreeGrafter"/>
</dbReference>
<evidence type="ECO:0000256" key="5">
    <source>
        <dbReference type="ARBA" id="ARBA00023242"/>
    </source>
</evidence>
<comment type="subcellular location">
    <subcellularLocation>
        <location evidence="1">Nucleus</location>
    </subcellularLocation>
</comment>
<dbReference type="PANTHER" id="PTHR11969">
    <property type="entry name" value="MAX DIMERIZATION, MAD"/>
    <property type="match status" value="1"/>
</dbReference>
<sequence length="269" mass="30153">MYFRTAHNELEKTRRAHLRNYLDILKDLVPSTANNSRNTTLLLLSRARDHVLVCPFVFISIFFKYLKKIWKKSLFLSSKKEKQYRLELIRIAKMEMKTSDNDSNISVITNTNTDEELSRSDSVSTISVVSDDENEQDQQQQQEQLQQQQLFVDASSPVYFEYSPSIKSIIEPMTPSMTLSPSLSPSSTSSSSSSSSLSASSLSASSLSSSSLSSSSFPVPPVDFYLDGLLPPLPLLYPRVSNYPYFAVASHSTADNLMTPYFLIKAGIL</sequence>
<dbReference type="Pfam" id="PF00010">
    <property type="entry name" value="HLH"/>
    <property type="match status" value="1"/>
</dbReference>
<evidence type="ECO:0000256" key="3">
    <source>
        <dbReference type="ARBA" id="ARBA00023125"/>
    </source>
</evidence>
<name>A0A0N4UHM6_DRAME</name>
<reference evidence="8 10" key="2">
    <citation type="submission" date="2018-11" db="EMBL/GenBank/DDBJ databases">
        <authorList>
            <consortium name="Pathogen Informatics"/>
        </authorList>
    </citation>
    <scope>NUCLEOTIDE SEQUENCE [LARGE SCALE GENOMIC DNA]</scope>
</reference>
<dbReference type="InterPro" id="IPR011598">
    <property type="entry name" value="bHLH_dom"/>
</dbReference>
<feature type="compositionally biased region" description="Low complexity" evidence="6">
    <location>
        <begin position="120"/>
        <end position="129"/>
    </location>
</feature>
<keyword evidence="2" id="KW-0805">Transcription regulation</keyword>
<dbReference type="InterPro" id="IPR036638">
    <property type="entry name" value="HLH_DNA-bd_sf"/>
</dbReference>
<dbReference type="Proteomes" id="UP000274756">
    <property type="component" value="Unassembled WGS sequence"/>
</dbReference>
<feature type="compositionally biased region" description="Low complexity" evidence="6">
    <location>
        <begin position="137"/>
        <end position="147"/>
    </location>
</feature>
<dbReference type="PANTHER" id="PTHR11969:SF54">
    <property type="entry name" value="MAD-LIKE PROTEIN 1"/>
    <property type="match status" value="1"/>
</dbReference>
<dbReference type="EMBL" id="UYYG01001192">
    <property type="protein sequence ID" value="VDN59852.1"/>
    <property type="molecule type" value="Genomic_DNA"/>
</dbReference>
<dbReference type="Proteomes" id="UP000038040">
    <property type="component" value="Unplaced"/>
</dbReference>